<dbReference type="Gene3D" id="3.30.530.20">
    <property type="match status" value="1"/>
</dbReference>
<organism evidence="1">
    <name type="scientific">Cyanothece sp. (strain PCC 7425 / ATCC 29141)</name>
    <dbReference type="NCBI Taxonomy" id="395961"/>
    <lineage>
        <taxon>Bacteria</taxon>
        <taxon>Bacillati</taxon>
        <taxon>Cyanobacteriota</taxon>
        <taxon>Cyanophyceae</taxon>
        <taxon>Gomontiellales</taxon>
        <taxon>Cyanothecaceae</taxon>
        <taxon>Cyanothece</taxon>
    </lineage>
</organism>
<dbReference type="Pfam" id="PF10604">
    <property type="entry name" value="Polyketide_cyc2"/>
    <property type="match status" value="1"/>
</dbReference>
<protein>
    <recommendedName>
        <fullName evidence="2">Polyketide cyclase/dehydrase</fullName>
    </recommendedName>
</protein>
<dbReference type="AlphaFoldDB" id="B8HTJ4"/>
<dbReference type="InterPro" id="IPR019587">
    <property type="entry name" value="Polyketide_cyclase/dehydratase"/>
</dbReference>
<dbReference type="OrthoDB" id="557779at2"/>
<gene>
    <name evidence="1" type="ordered locus">Cyan7425_3756</name>
</gene>
<name>B8HTJ4_CYAP4</name>
<dbReference type="STRING" id="395961.Cyan7425_3756"/>
<dbReference type="EMBL" id="CP001344">
    <property type="protein sequence ID" value="ACL46075.1"/>
    <property type="molecule type" value="Genomic_DNA"/>
</dbReference>
<evidence type="ECO:0000313" key="1">
    <source>
        <dbReference type="EMBL" id="ACL46075.1"/>
    </source>
</evidence>
<proteinExistence type="predicted"/>
<sequence length="158" mass="18077">MSNESQIFQQSIYINAPLKTVERTIVDRTLMHRWLNPLLACEPIGEWTTEVGSQFRFYLKIPLLQPTLQATVVERQPGLVVWQFSGFFEGSDRWQCSPESSGTRLLNCFEFQIHNPLVAFGFNTLAASLTRADMQAQLQRLKQVAEELSTAELNRSLL</sequence>
<evidence type="ECO:0008006" key="2">
    <source>
        <dbReference type="Google" id="ProtNLM"/>
    </source>
</evidence>
<dbReference type="InterPro" id="IPR023393">
    <property type="entry name" value="START-like_dom_sf"/>
</dbReference>
<dbReference type="eggNOG" id="COG3832">
    <property type="taxonomic scope" value="Bacteria"/>
</dbReference>
<dbReference type="HOGENOM" id="CLU_1692995_0_0_3"/>
<dbReference type="CDD" id="cd07812">
    <property type="entry name" value="SRPBCC"/>
    <property type="match status" value="1"/>
</dbReference>
<accession>B8HTJ4</accession>
<dbReference type="KEGG" id="cyn:Cyan7425_3756"/>
<dbReference type="SUPFAM" id="SSF55961">
    <property type="entry name" value="Bet v1-like"/>
    <property type="match status" value="1"/>
</dbReference>
<reference evidence="1" key="1">
    <citation type="submission" date="2009-01" db="EMBL/GenBank/DDBJ databases">
        <title>Complete sequence of chromosome Cyanothece sp. PCC 7425.</title>
        <authorList>
            <consortium name="US DOE Joint Genome Institute"/>
            <person name="Lucas S."/>
            <person name="Copeland A."/>
            <person name="Lapidus A."/>
            <person name="Glavina del Rio T."/>
            <person name="Dalin E."/>
            <person name="Tice H."/>
            <person name="Bruce D."/>
            <person name="Goodwin L."/>
            <person name="Pitluck S."/>
            <person name="Sims D."/>
            <person name="Meineke L."/>
            <person name="Brettin T."/>
            <person name="Detter J.C."/>
            <person name="Han C."/>
            <person name="Larimer F."/>
            <person name="Land M."/>
            <person name="Hauser L."/>
            <person name="Kyrpides N."/>
            <person name="Ovchinnikova G."/>
            <person name="Liberton M."/>
            <person name="Stoeckel J."/>
            <person name="Banerjee A."/>
            <person name="Singh A."/>
            <person name="Page L."/>
            <person name="Sato H."/>
            <person name="Zhao L."/>
            <person name="Sherman L."/>
            <person name="Pakrasi H."/>
            <person name="Richardson P."/>
        </authorList>
    </citation>
    <scope>NUCLEOTIDE SEQUENCE</scope>
    <source>
        <strain evidence="1">PCC 7425</strain>
    </source>
</reference>